<evidence type="ECO:0000256" key="9">
    <source>
        <dbReference type="ARBA" id="ARBA00022833"/>
    </source>
</evidence>
<dbReference type="InterPro" id="IPR052348">
    <property type="entry name" value="Metallopeptidase_M50B"/>
</dbReference>
<evidence type="ECO:0000313" key="16">
    <source>
        <dbReference type="Proteomes" id="UP000189810"/>
    </source>
</evidence>
<feature type="transmembrane region" description="Helical" evidence="13">
    <location>
        <begin position="176"/>
        <end position="201"/>
    </location>
</feature>
<dbReference type="InterPro" id="IPR044537">
    <property type="entry name" value="Rip2-like"/>
</dbReference>
<evidence type="ECO:0000256" key="4">
    <source>
        <dbReference type="ARBA" id="ARBA00022475"/>
    </source>
</evidence>
<keyword evidence="10 13" id="KW-1133">Transmembrane helix</keyword>
<keyword evidence="9" id="KW-0862">Zinc</keyword>
<evidence type="ECO:0000256" key="11">
    <source>
        <dbReference type="ARBA" id="ARBA00023049"/>
    </source>
</evidence>
<dbReference type="GO" id="GO:0006508">
    <property type="term" value="P:proteolysis"/>
    <property type="evidence" value="ECO:0007669"/>
    <property type="project" value="UniProtKB-KW"/>
</dbReference>
<accession>A0A1M6RGE1</accession>
<keyword evidence="4" id="KW-1003">Cell membrane</keyword>
<sequence length="215" mass="24466">MEPDLRNLVISLPALMMAVVFHEYAHGWMAYRMGDATAKEEGRLTINPLPHIDPFGTIILPGLLMLMGIPILFGWAKPVPINPLRFRNLRLGTFLVSIAGISMNFLLAIIFSILYNILDKKLYDVLPLSITEPLLIFSAKVVLVNLVLAVFNALPIPPLDGSRVLMSLFSVRYWDLFYRFEVYGFWIIMVLLMFGIIQRIIVPPIFFLYNLLLGL</sequence>
<reference evidence="15 16" key="1">
    <citation type="submission" date="2016-11" db="EMBL/GenBank/DDBJ databases">
        <authorList>
            <person name="Jaros S."/>
            <person name="Januszkiewicz K."/>
            <person name="Wedrychowicz H."/>
        </authorList>
    </citation>
    <scope>NUCLEOTIDE SEQUENCE [LARGE SCALE GENOMIC DNA]</scope>
    <source>
        <strain evidence="15 16">DSM 19557</strain>
    </source>
</reference>
<dbReference type="GO" id="GO:0046872">
    <property type="term" value="F:metal ion binding"/>
    <property type="evidence" value="ECO:0007669"/>
    <property type="project" value="UniProtKB-KW"/>
</dbReference>
<comment type="subcellular location">
    <subcellularLocation>
        <location evidence="2">Cell membrane</location>
        <topology evidence="2">Multi-pass membrane protein</topology>
    </subcellularLocation>
</comment>
<dbReference type="Pfam" id="PF02163">
    <property type="entry name" value="Peptidase_M50"/>
    <property type="match status" value="1"/>
</dbReference>
<keyword evidence="8" id="KW-0378">Hydrolase</keyword>
<protein>
    <submittedName>
        <fullName evidence="15">Zn-dependent protease (Includes SpoIVFB)</fullName>
    </submittedName>
</protein>
<comment type="cofactor">
    <cofactor evidence="1">
        <name>Zn(2+)</name>
        <dbReference type="ChEBI" id="CHEBI:29105"/>
    </cofactor>
</comment>
<keyword evidence="6 13" id="KW-0812">Transmembrane</keyword>
<dbReference type="InterPro" id="IPR008915">
    <property type="entry name" value="Peptidase_M50"/>
</dbReference>
<organism evidence="15 16">
    <name type="scientific">Thermocrinis minervae</name>
    <dbReference type="NCBI Taxonomy" id="381751"/>
    <lineage>
        <taxon>Bacteria</taxon>
        <taxon>Pseudomonadati</taxon>
        <taxon>Aquificota</taxon>
        <taxon>Aquificia</taxon>
        <taxon>Aquificales</taxon>
        <taxon>Aquificaceae</taxon>
        <taxon>Thermocrinis</taxon>
    </lineage>
</organism>
<evidence type="ECO:0000256" key="12">
    <source>
        <dbReference type="ARBA" id="ARBA00023136"/>
    </source>
</evidence>
<evidence type="ECO:0000256" key="10">
    <source>
        <dbReference type="ARBA" id="ARBA00022989"/>
    </source>
</evidence>
<comment type="similarity">
    <text evidence="3">Belongs to the peptidase M50B family.</text>
</comment>
<name>A0A1M6RGE1_9AQUI</name>
<dbReference type="CDD" id="cd06158">
    <property type="entry name" value="S2P-M50_like_1"/>
    <property type="match status" value="1"/>
</dbReference>
<dbReference type="RefSeq" id="WP_079653793.1">
    <property type="nucleotide sequence ID" value="NZ_LT670846.1"/>
</dbReference>
<evidence type="ECO:0000256" key="5">
    <source>
        <dbReference type="ARBA" id="ARBA00022670"/>
    </source>
</evidence>
<keyword evidence="5 15" id="KW-0645">Protease</keyword>
<evidence type="ECO:0000313" key="15">
    <source>
        <dbReference type="EMBL" id="SHK31534.1"/>
    </source>
</evidence>
<evidence type="ECO:0000256" key="1">
    <source>
        <dbReference type="ARBA" id="ARBA00001947"/>
    </source>
</evidence>
<dbReference type="Proteomes" id="UP000189810">
    <property type="component" value="Chromosome I"/>
</dbReference>
<evidence type="ECO:0000256" key="7">
    <source>
        <dbReference type="ARBA" id="ARBA00022723"/>
    </source>
</evidence>
<dbReference type="GO" id="GO:0005886">
    <property type="term" value="C:plasma membrane"/>
    <property type="evidence" value="ECO:0007669"/>
    <property type="project" value="UniProtKB-SubCell"/>
</dbReference>
<gene>
    <name evidence="15" type="ORF">SAMN05444391_0640</name>
</gene>
<feature type="transmembrane region" description="Helical" evidence="13">
    <location>
        <begin position="88"/>
        <end position="114"/>
    </location>
</feature>
<evidence type="ECO:0000256" key="6">
    <source>
        <dbReference type="ARBA" id="ARBA00022692"/>
    </source>
</evidence>
<dbReference type="STRING" id="381751.SAMN05444391_0640"/>
<dbReference type="OrthoDB" id="9800627at2"/>
<dbReference type="PANTHER" id="PTHR35864:SF1">
    <property type="entry name" value="ZINC METALLOPROTEASE YWHC-RELATED"/>
    <property type="match status" value="1"/>
</dbReference>
<keyword evidence="12 13" id="KW-0472">Membrane</keyword>
<evidence type="ECO:0000259" key="14">
    <source>
        <dbReference type="Pfam" id="PF02163"/>
    </source>
</evidence>
<feature type="transmembrane region" description="Helical" evidence="13">
    <location>
        <begin position="134"/>
        <end position="155"/>
    </location>
</feature>
<keyword evidence="7" id="KW-0479">Metal-binding</keyword>
<proteinExistence type="inferred from homology"/>
<feature type="transmembrane region" description="Helical" evidence="13">
    <location>
        <begin position="7"/>
        <end position="25"/>
    </location>
</feature>
<evidence type="ECO:0000256" key="2">
    <source>
        <dbReference type="ARBA" id="ARBA00004651"/>
    </source>
</evidence>
<feature type="transmembrane region" description="Helical" evidence="13">
    <location>
        <begin position="58"/>
        <end position="76"/>
    </location>
</feature>
<keyword evidence="11" id="KW-0482">Metalloprotease</keyword>
<feature type="domain" description="Peptidase M50" evidence="14">
    <location>
        <begin position="140"/>
        <end position="193"/>
    </location>
</feature>
<evidence type="ECO:0000256" key="3">
    <source>
        <dbReference type="ARBA" id="ARBA00007931"/>
    </source>
</evidence>
<dbReference type="GO" id="GO:0008237">
    <property type="term" value="F:metallopeptidase activity"/>
    <property type="evidence" value="ECO:0007669"/>
    <property type="project" value="UniProtKB-KW"/>
</dbReference>
<evidence type="ECO:0000256" key="13">
    <source>
        <dbReference type="SAM" id="Phobius"/>
    </source>
</evidence>
<dbReference type="AlphaFoldDB" id="A0A1M6RGE1"/>
<evidence type="ECO:0000256" key="8">
    <source>
        <dbReference type="ARBA" id="ARBA00022801"/>
    </source>
</evidence>
<dbReference type="EMBL" id="LT670846">
    <property type="protein sequence ID" value="SHK31534.1"/>
    <property type="molecule type" value="Genomic_DNA"/>
</dbReference>
<dbReference type="PANTHER" id="PTHR35864">
    <property type="entry name" value="ZINC METALLOPROTEASE MJ0611-RELATED"/>
    <property type="match status" value="1"/>
</dbReference>
<keyword evidence="16" id="KW-1185">Reference proteome</keyword>